<dbReference type="AlphaFoldDB" id="E3NAJ8"/>
<evidence type="ECO:0000256" key="1">
    <source>
        <dbReference type="SAM" id="Phobius"/>
    </source>
</evidence>
<evidence type="ECO:0000313" key="2">
    <source>
        <dbReference type="EMBL" id="EFO91151.1"/>
    </source>
</evidence>
<keyword evidence="1" id="KW-0812">Transmembrane</keyword>
<accession>E3NAJ8</accession>
<dbReference type="Proteomes" id="UP000008281">
    <property type="component" value="Unassembled WGS sequence"/>
</dbReference>
<reference evidence="2" key="1">
    <citation type="submission" date="2007-07" db="EMBL/GenBank/DDBJ databases">
        <title>PCAP assembly of the Caenorhabditis remanei genome.</title>
        <authorList>
            <consortium name="The Caenorhabditis remanei Sequencing Consortium"/>
            <person name="Wilson R.K."/>
        </authorList>
    </citation>
    <scope>NUCLEOTIDE SEQUENCE [LARGE SCALE GENOMIC DNA]</scope>
    <source>
        <strain evidence="2">PB4641</strain>
    </source>
</reference>
<dbReference type="InParanoid" id="E3NAJ8"/>
<keyword evidence="1" id="KW-0472">Membrane</keyword>
<keyword evidence="3" id="KW-1185">Reference proteome</keyword>
<gene>
    <name evidence="2" type="ORF">CRE_30151</name>
</gene>
<dbReference type="HOGENOM" id="CLU_1039138_0_0_1"/>
<keyword evidence="1" id="KW-1133">Transmembrane helix</keyword>
<protein>
    <submittedName>
        <fullName evidence="2">Uncharacterized protein</fullName>
    </submittedName>
</protein>
<feature type="transmembrane region" description="Helical" evidence="1">
    <location>
        <begin position="52"/>
        <end position="71"/>
    </location>
</feature>
<name>E3NAJ8_CAERE</name>
<proteinExistence type="predicted"/>
<dbReference type="EMBL" id="DS268576">
    <property type="protein sequence ID" value="EFO91151.1"/>
    <property type="molecule type" value="Genomic_DNA"/>
</dbReference>
<organism evidence="3">
    <name type="scientific">Caenorhabditis remanei</name>
    <name type="common">Caenorhabditis vulgaris</name>
    <dbReference type="NCBI Taxonomy" id="31234"/>
    <lineage>
        <taxon>Eukaryota</taxon>
        <taxon>Metazoa</taxon>
        <taxon>Ecdysozoa</taxon>
        <taxon>Nematoda</taxon>
        <taxon>Chromadorea</taxon>
        <taxon>Rhabditida</taxon>
        <taxon>Rhabditina</taxon>
        <taxon>Rhabditomorpha</taxon>
        <taxon>Rhabditoidea</taxon>
        <taxon>Rhabditidae</taxon>
        <taxon>Peloderinae</taxon>
        <taxon>Caenorhabditis</taxon>
    </lineage>
</organism>
<sequence length="268" mass="31079">MVGMRFSIATVRVPSSTIRLKSVRLNNQLDTQTKTPIGSVQIGRIPYTHPSAHFYSILVFFVPSIATLPFFKEVYFKYMDRYQLTSDYFIHHRILCFAYRNCYHIRIQRGDSYNDQKLVILLRNLGCPSEVGTSKWGSKKEKLNITARNDAGCWKKSGSQCRGGARRKIVILFCLSSRYCSHNYYQIISHLSISIKIVEECHFLVRQFKNRRNSCKRSISIQRKAIEFLGVYRAVGNGALDRKLWRKQNRLDLLSVPCQCPQSIHSLI</sequence>
<evidence type="ECO:0000313" key="3">
    <source>
        <dbReference type="Proteomes" id="UP000008281"/>
    </source>
</evidence>